<sequence length="31" mass="3542">MRDLIIEGLLILAFIVAGTGLLFYLHKRELL</sequence>
<name>A0A0S6UB78_NEOTH</name>
<evidence type="ECO:0000256" key="1">
    <source>
        <dbReference type="SAM" id="Phobius"/>
    </source>
</evidence>
<keyword evidence="1" id="KW-0472">Membrane</keyword>
<reference evidence="2" key="1">
    <citation type="journal article" date="2014" name="Gene">
        <title>Genome-guided analysis of transformation efficiency and carbon dioxide assimilation by Moorella thermoacetica Y72.</title>
        <authorList>
            <person name="Tsukahara K."/>
            <person name="Kita A."/>
            <person name="Nakashimada Y."/>
            <person name="Hoshino T."/>
            <person name="Murakami K."/>
        </authorList>
    </citation>
    <scope>NUCLEOTIDE SEQUENCE [LARGE SCALE GENOMIC DNA]</scope>
    <source>
        <strain evidence="2">Y72</strain>
    </source>
</reference>
<dbReference type="EMBL" id="DF238840">
    <property type="protein sequence ID" value="GAF25989.1"/>
    <property type="molecule type" value="Genomic_DNA"/>
</dbReference>
<gene>
    <name evidence="2" type="ORF">MTY_1326</name>
</gene>
<keyword evidence="1" id="KW-1133">Transmembrane helix</keyword>
<feature type="transmembrane region" description="Helical" evidence="1">
    <location>
        <begin position="6"/>
        <end position="25"/>
    </location>
</feature>
<evidence type="ECO:0000313" key="2">
    <source>
        <dbReference type="EMBL" id="GAF25989.1"/>
    </source>
</evidence>
<protein>
    <submittedName>
        <fullName evidence="2">Uncharacterized protein</fullName>
    </submittedName>
</protein>
<organism evidence="2">
    <name type="scientific">Moorella thermoacetica Y72</name>
    <dbReference type="NCBI Taxonomy" id="1325331"/>
    <lineage>
        <taxon>Bacteria</taxon>
        <taxon>Bacillati</taxon>
        <taxon>Bacillota</taxon>
        <taxon>Clostridia</taxon>
        <taxon>Neomoorellales</taxon>
        <taxon>Neomoorellaceae</taxon>
        <taxon>Neomoorella</taxon>
    </lineage>
</organism>
<dbReference type="Proteomes" id="UP000063718">
    <property type="component" value="Unassembled WGS sequence"/>
</dbReference>
<accession>A0A0S6UB78</accession>
<dbReference type="AlphaFoldDB" id="A0A0S6UB78"/>
<keyword evidence="1" id="KW-0812">Transmembrane</keyword>
<proteinExistence type="predicted"/>